<comment type="caution">
    <text evidence="1">The sequence shown here is derived from an EMBL/GenBank/DDBJ whole genome shotgun (WGS) entry which is preliminary data.</text>
</comment>
<dbReference type="PANTHER" id="PTHR12993">
    <property type="entry name" value="N-ACETYLGLUCOSAMINYL-PHOSPHATIDYLINOSITOL DE-N-ACETYLASE-RELATED"/>
    <property type="match status" value="1"/>
</dbReference>
<proteinExistence type="predicted"/>
<dbReference type="PANTHER" id="PTHR12993:SF29">
    <property type="entry name" value="BLR3841 PROTEIN"/>
    <property type="match status" value="1"/>
</dbReference>
<dbReference type="PATRIC" id="fig|2746.7.peg.3016"/>
<dbReference type="Proteomes" id="UP000092504">
    <property type="component" value="Unassembled WGS sequence"/>
</dbReference>
<name>A0A1B8NVA7_HALEL</name>
<dbReference type="InterPro" id="IPR024078">
    <property type="entry name" value="LmbE-like_dom_sf"/>
</dbReference>
<dbReference type="Pfam" id="PF02585">
    <property type="entry name" value="PIG-L"/>
    <property type="match status" value="1"/>
</dbReference>
<dbReference type="AlphaFoldDB" id="A0A1B8NVA7"/>
<gene>
    <name evidence="1" type="ORF">A8U91_02941</name>
</gene>
<sequence>MPRVHDHYLPLAPERDMEVSIDDQGQLRTDSTGLTAQGWTWMLEVHYTARGYWRPPGITVKEGGQPRFTQYLETRQSGKRLLNLNGIEDLANVTLDLQNCRLSSRARLLGFPRPPLDDGPLVIIAPHPDDAELAAYGLYRQHAERAWILTLTAGERHKRLDRQYLPFLDPDLQSASRRKGWIRAWNSATTPMLAGLAQQRLYMLGYFNDTLGALLKTPTEHQPSFGDETLTPADFREWNLHPLASDEQANGAANRGVDLLADLERLLDEIRPSTVVTPHPEIDSHPDHRAASQALAMAMRNTRHRPQRVLLYVNHLKSQRGFPRGPAHAAAGVWPVQYAQSRLGPASLYSQPLDLETQREKAVAMDSMHDLRDKPGLERRLKRAVKRRLSGISPRQWPRYGQHDYFQTHIKAHEVFVQVDAEAFQASFDEP</sequence>
<dbReference type="EMBL" id="MAJD01000002">
    <property type="protein sequence ID" value="OBX33898.1"/>
    <property type="molecule type" value="Genomic_DNA"/>
</dbReference>
<accession>A0A1B8NVA7</accession>
<dbReference type="GO" id="GO:0016811">
    <property type="term" value="F:hydrolase activity, acting on carbon-nitrogen (but not peptide) bonds, in linear amides"/>
    <property type="evidence" value="ECO:0007669"/>
    <property type="project" value="TreeGrafter"/>
</dbReference>
<dbReference type="InterPro" id="IPR003737">
    <property type="entry name" value="GlcNAc_PI_deacetylase-related"/>
</dbReference>
<evidence type="ECO:0000313" key="2">
    <source>
        <dbReference type="Proteomes" id="UP000092504"/>
    </source>
</evidence>
<protein>
    <submittedName>
        <fullName evidence="1">GlcNAc-PI de-N-acetylase</fullName>
    </submittedName>
</protein>
<reference evidence="1 2" key="1">
    <citation type="submission" date="2016-06" db="EMBL/GenBank/DDBJ databases">
        <title>Genome sequence of halotolerant plant growth promoting strain of Halomonas elongata HEK1 isolated from salterns of Rann of Kutch, Gujarat, India.</title>
        <authorList>
            <person name="Gaba S."/>
            <person name="Singh R.N."/>
            <person name="Abrol S."/>
            <person name="Kaushik R."/>
            <person name="Saxena A.K."/>
        </authorList>
    </citation>
    <scope>NUCLEOTIDE SEQUENCE [LARGE SCALE GENOMIC DNA]</scope>
    <source>
        <strain evidence="1 2">HEK1</strain>
    </source>
</reference>
<dbReference type="Gene3D" id="3.40.50.10320">
    <property type="entry name" value="LmbE-like"/>
    <property type="match status" value="1"/>
</dbReference>
<evidence type="ECO:0000313" key="1">
    <source>
        <dbReference type="EMBL" id="OBX33898.1"/>
    </source>
</evidence>
<dbReference type="SUPFAM" id="SSF102588">
    <property type="entry name" value="LmbE-like"/>
    <property type="match status" value="1"/>
</dbReference>
<organism evidence="1 2">
    <name type="scientific">Halomonas elongata</name>
    <dbReference type="NCBI Taxonomy" id="2746"/>
    <lineage>
        <taxon>Bacteria</taxon>
        <taxon>Pseudomonadati</taxon>
        <taxon>Pseudomonadota</taxon>
        <taxon>Gammaproteobacteria</taxon>
        <taxon>Oceanospirillales</taxon>
        <taxon>Halomonadaceae</taxon>
        <taxon>Halomonas</taxon>
    </lineage>
</organism>